<dbReference type="PANTHER" id="PTHR43372:SF4">
    <property type="entry name" value="FATTY-ACID AMIDE HYDROLASE 2"/>
    <property type="match status" value="1"/>
</dbReference>
<dbReference type="Gene3D" id="3.90.1300.10">
    <property type="entry name" value="Amidase signature (AS) domain"/>
    <property type="match status" value="1"/>
</dbReference>
<dbReference type="SUPFAM" id="SSF75304">
    <property type="entry name" value="Amidase signature (AS) enzymes"/>
    <property type="match status" value="1"/>
</dbReference>
<sequence>MHSATRLAALIRARAVTSAEVVEAHIRRIERVNPTLNAMVATRFDAARAEARAADALLERGGAAGAPPFLGVPCSIKESFAVAGMPNSAGLVARAGVCAGADAVTVARLRAAGFIPLGVTNVSELCMWMETNNRVYGRTNNPYDPARTAGGSSGGEAAVVGAGGAPVGLGSDIGGSIRMPAFFNGVFGHKPTGGLVPSSGQFPLPGEGALRFMTTGPIARRAEDLMPVLRVLAGPDGRDPSCAPMPLGDPDAVDLAGLSVLSIEHDGVRPVSPDLLDAQRKAARALAARGATVREARIDLLARTLDIWTAMVGAAEGVTFRGLLGGGRPVSLPRELARWSLRRSSHTLPALGLALLEDLGRRVPARVRRAAELGGALRAELVSRLGERGVLLYPSYPEPAPRHYAPLLPPFQWTYTAVLNVMEMPATQVPLGLNGAGLPLGVQVAAIHGNDHVTIAVAQHLERVFGGWVPPALSWRRR</sequence>
<evidence type="ECO:0000313" key="2">
    <source>
        <dbReference type="EMBL" id="AUX22955.1"/>
    </source>
</evidence>
<reference evidence="2 3" key="1">
    <citation type="submission" date="2015-09" db="EMBL/GenBank/DDBJ databases">
        <title>Sorangium comparison.</title>
        <authorList>
            <person name="Zaburannyi N."/>
            <person name="Bunk B."/>
            <person name="Overmann J."/>
            <person name="Mueller R."/>
        </authorList>
    </citation>
    <scope>NUCLEOTIDE SEQUENCE [LARGE SCALE GENOMIC DNA]</scope>
    <source>
        <strain evidence="2 3">So ceGT47</strain>
    </source>
</reference>
<dbReference type="AlphaFoldDB" id="A0A4P2Q149"/>
<dbReference type="RefSeq" id="WP_242516281.1">
    <property type="nucleotide sequence ID" value="NZ_CP012670.1"/>
</dbReference>
<accession>A0A4P2Q149</accession>
<organism evidence="2 3">
    <name type="scientific">Sorangium cellulosum</name>
    <name type="common">Polyangium cellulosum</name>
    <dbReference type="NCBI Taxonomy" id="56"/>
    <lineage>
        <taxon>Bacteria</taxon>
        <taxon>Pseudomonadati</taxon>
        <taxon>Myxococcota</taxon>
        <taxon>Polyangia</taxon>
        <taxon>Polyangiales</taxon>
        <taxon>Polyangiaceae</taxon>
        <taxon>Sorangium</taxon>
    </lineage>
</organism>
<dbReference type="InterPro" id="IPR052739">
    <property type="entry name" value="FAAH2"/>
</dbReference>
<evidence type="ECO:0000313" key="3">
    <source>
        <dbReference type="Proteomes" id="UP000295781"/>
    </source>
</evidence>
<dbReference type="InterPro" id="IPR023631">
    <property type="entry name" value="Amidase_dom"/>
</dbReference>
<dbReference type="EMBL" id="CP012670">
    <property type="protein sequence ID" value="AUX22955.1"/>
    <property type="molecule type" value="Genomic_DNA"/>
</dbReference>
<feature type="domain" description="Amidase" evidence="1">
    <location>
        <begin position="20"/>
        <end position="452"/>
    </location>
</feature>
<dbReference type="PROSITE" id="PS00571">
    <property type="entry name" value="AMIDASES"/>
    <property type="match status" value="1"/>
</dbReference>
<proteinExistence type="predicted"/>
<dbReference type="Pfam" id="PF01425">
    <property type="entry name" value="Amidase"/>
    <property type="match status" value="1"/>
</dbReference>
<dbReference type="InterPro" id="IPR020556">
    <property type="entry name" value="Amidase_CS"/>
</dbReference>
<dbReference type="InterPro" id="IPR036928">
    <property type="entry name" value="AS_sf"/>
</dbReference>
<evidence type="ECO:0000259" key="1">
    <source>
        <dbReference type="Pfam" id="PF01425"/>
    </source>
</evidence>
<gene>
    <name evidence="2" type="ORF">SOCEGT47_034710</name>
</gene>
<protein>
    <recommendedName>
        <fullName evidence="1">Amidase domain-containing protein</fullName>
    </recommendedName>
</protein>
<dbReference type="Proteomes" id="UP000295781">
    <property type="component" value="Chromosome"/>
</dbReference>
<name>A0A4P2Q149_SORCE</name>
<dbReference type="GO" id="GO:0012505">
    <property type="term" value="C:endomembrane system"/>
    <property type="evidence" value="ECO:0007669"/>
    <property type="project" value="TreeGrafter"/>
</dbReference>
<dbReference type="PANTHER" id="PTHR43372">
    <property type="entry name" value="FATTY-ACID AMIDE HYDROLASE"/>
    <property type="match status" value="1"/>
</dbReference>